<protein>
    <submittedName>
        <fullName evidence="3">Myristoyl transferase</fullName>
    </submittedName>
</protein>
<dbReference type="Gene3D" id="3.40.190.10">
    <property type="entry name" value="Periplasmic binding protein-like II"/>
    <property type="match status" value="2"/>
</dbReference>
<dbReference type="AlphaFoldDB" id="A0A1C7P2T6"/>
<dbReference type="PANTHER" id="PTHR31528">
    <property type="entry name" value="4-AMINO-5-HYDROXYMETHYL-2-METHYLPYRIMIDINE PHOSPHATE SYNTHASE THI11-RELATED"/>
    <property type="match status" value="1"/>
</dbReference>
<evidence type="ECO:0000313" key="4">
    <source>
        <dbReference type="Proteomes" id="UP000093111"/>
    </source>
</evidence>
<dbReference type="STRING" id="1612624.ADU59_09160"/>
<dbReference type="InterPro" id="IPR015168">
    <property type="entry name" value="SsuA/THI5"/>
</dbReference>
<dbReference type="GO" id="GO:0016740">
    <property type="term" value="F:transferase activity"/>
    <property type="evidence" value="ECO:0007669"/>
    <property type="project" value="UniProtKB-KW"/>
</dbReference>
<name>A0A1C7P2T6_9HYPH</name>
<dbReference type="Pfam" id="PF09084">
    <property type="entry name" value="NMT1"/>
    <property type="match status" value="1"/>
</dbReference>
<dbReference type="SUPFAM" id="SSF53850">
    <property type="entry name" value="Periplasmic binding protein-like II"/>
    <property type="match status" value="1"/>
</dbReference>
<reference evidence="3 4" key="1">
    <citation type="journal article" date="2016" name="Syst. Appl. Microbiol.">
        <title>Pararhizobium polonicum sp. nov. isolated from tumors on stone fruit rootstocks.</title>
        <authorList>
            <person name="Pulawska J."/>
            <person name="Kuzmanovic N."/>
            <person name="Willems A."/>
            <person name="Pothier J.F."/>
        </authorList>
    </citation>
    <scope>NUCLEOTIDE SEQUENCE [LARGE SCALE GENOMIC DNA]</scope>
    <source>
        <strain evidence="3 4">F5.1</strain>
    </source>
</reference>
<gene>
    <name evidence="3" type="ORF">ADU59_09160</name>
</gene>
<organism evidence="3 4">
    <name type="scientific">Pararhizobium polonicum</name>
    <dbReference type="NCBI Taxonomy" id="1612624"/>
    <lineage>
        <taxon>Bacteria</taxon>
        <taxon>Pseudomonadati</taxon>
        <taxon>Pseudomonadota</taxon>
        <taxon>Alphaproteobacteria</taxon>
        <taxon>Hyphomicrobiales</taxon>
        <taxon>Rhizobiaceae</taxon>
        <taxon>Rhizobium/Agrobacterium group</taxon>
        <taxon>Pararhizobium</taxon>
    </lineage>
</organism>
<proteinExistence type="predicted"/>
<keyword evidence="1" id="KW-0732">Signal</keyword>
<dbReference type="InterPro" id="IPR027939">
    <property type="entry name" value="NMT1/THI5"/>
</dbReference>
<comment type="caution">
    <text evidence="3">The sequence shown here is derived from an EMBL/GenBank/DDBJ whole genome shotgun (WGS) entry which is preliminary data.</text>
</comment>
<sequence length="330" mass="35635">MSTRTTRVSGLAMMAATLLLGASGPAAALDKIRFGLGWLPEAEHCGFFQAKATGLYEAAGLDVDLMAGGPGINTAMLVAGGEQDLGMGSSFTTLNMVKQGIPGVTVAAFFQKDPQTLVAHAGQGVSKLEDVKGRPVMVADFARGEFWQFLKYRFDFTDDQLRPYTYSSAVFVSDKTAIQQGYVTADAHYLGNQLDQPPVIMLLADHGYLNYATTVFGMNSYIEAHPDAVRAFLSATAEGWKSCMTGDYTPAMKLATSINTDPAYGEGLWKASINEMRDRHIVSNESGEGVGAMTDTRWADFFADMVKAGVYPADLEFRKAYTLSYLPGLK</sequence>
<dbReference type="OrthoDB" id="5372616at2"/>
<evidence type="ECO:0000259" key="2">
    <source>
        <dbReference type="Pfam" id="PF09084"/>
    </source>
</evidence>
<feature type="domain" description="SsuA/THI5-like" evidence="2">
    <location>
        <begin position="42"/>
        <end position="244"/>
    </location>
</feature>
<dbReference type="RefSeq" id="WP_068953804.1">
    <property type="nucleotide sequence ID" value="NZ_LGLV01000006.1"/>
</dbReference>
<dbReference type="PATRIC" id="fig|1612624.7.peg.3372"/>
<feature type="signal peptide" evidence="1">
    <location>
        <begin position="1"/>
        <end position="28"/>
    </location>
</feature>
<keyword evidence="4" id="KW-1185">Reference proteome</keyword>
<evidence type="ECO:0000313" key="3">
    <source>
        <dbReference type="EMBL" id="OBZ95559.1"/>
    </source>
</evidence>
<dbReference type="PANTHER" id="PTHR31528:SF3">
    <property type="entry name" value="THIAMINE BIOSYNTHESIS PROTEIN HI_0357-RELATED"/>
    <property type="match status" value="1"/>
</dbReference>
<accession>A0A1C7P2T6</accession>
<dbReference type="Proteomes" id="UP000093111">
    <property type="component" value="Unassembled WGS sequence"/>
</dbReference>
<feature type="chain" id="PRO_5008890194" evidence="1">
    <location>
        <begin position="29"/>
        <end position="330"/>
    </location>
</feature>
<dbReference type="EMBL" id="LGLV01000006">
    <property type="protein sequence ID" value="OBZ95559.1"/>
    <property type="molecule type" value="Genomic_DNA"/>
</dbReference>
<keyword evidence="3" id="KW-0808">Transferase</keyword>
<evidence type="ECO:0000256" key="1">
    <source>
        <dbReference type="SAM" id="SignalP"/>
    </source>
</evidence>
<dbReference type="GO" id="GO:0009228">
    <property type="term" value="P:thiamine biosynthetic process"/>
    <property type="evidence" value="ECO:0007669"/>
    <property type="project" value="InterPro"/>
</dbReference>